<comment type="subcellular location">
    <subcellularLocation>
        <location evidence="1">Membrane</location>
        <topology evidence="1">Multi-pass membrane protein</topology>
    </subcellularLocation>
</comment>
<dbReference type="GO" id="GO:0005337">
    <property type="term" value="F:nucleoside transmembrane transporter activity"/>
    <property type="evidence" value="ECO:0007669"/>
    <property type="project" value="InterPro"/>
</dbReference>
<comment type="similarity">
    <text evidence="2">Belongs to the SLC29A/ENT transporter (TC 2.A.57) family.</text>
</comment>
<evidence type="ECO:0000256" key="1">
    <source>
        <dbReference type="ARBA" id="ARBA00004141"/>
    </source>
</evidence>
<dbReference type="EMBL" id="CM017690">
    <property type="protein sequence ID" value="TYH26475.1"/>
    <property type="molecule type" value="Genomic_DNA"/>
</dbReference>
<organism evidence="8 9">
    <name type="scientific">Gossypium darwinii</name>
    <name type="common">Darwin's cotton</name>
    <name type="synonym">Gossypium barbadense var. darwinii</name>
    <dbReference type="NCBI Taxonomy" id="34276"/>
    <lineage>
        <taxon>Eukaryota</taxon>
        <taxon>Viridiplantae</taxon>
        <taxon>Streptophyta</taxon>
        <taxon>Embryophyta</taxon>
        <taxon>Tracheophyta</taxon>
        <taxon>Spermatophyta</taxon>
        <taxon>Magnoliopsida</taxon>
        <taxon>eudicotyledons</taxon>
        <taxon>Gunneridae</taxon>
        <taxon>Pentapetalae</taxon>
        <taxon>rosids</taxon>
        <taxon>malvids</taxon>
        <taxon>Malvales</taxon>
        <taxon>Malvaceae</taxon>
        <taxon>Malvoideae</taxon>
        <taxon>Gossypium</taxon>
    </lineage>
</organism>
<evidence type="ECO:0000256" key="6">
    <source>
        <dbReference type="ARBA" id="ARBA00023136"/>
    </source>
</evidence>
<dbReference type="GO" id="GO:0005886">
    <property type="term" value="C:plasma membrane"/>
    <property type="evidence" value="ECO:0007669"/>
    <property type="project" value="TreeGrafter"/>
</dbReference>
<evidence type="ECO:0000256" key="2">
    <source>
        <dbReference type="ARBA" id="ARBA00007965"/>
    </source>
</evidence>
<dbReference type="Proteomes" id="UP000323506">
    <property type="component" value="Chromosome A03"/>
</dbReference>
<protein>
    <submittedName>
        <fullName evidence="8">Uncharacterized protein</fullName>
    </submittedName>
</protein>
<dbReference type="PANTHER" id="PTHR10332:SF38">
    <property type="entry name" value="EQUILIBRATIVE NUCLEOTIDE TRANSPORTER 3-RELATED"/>
    <property type="match status" value="1"/>
</dbReference>
<proteinExistence type="inferred from homology"/>
<evidence type="ECO:0000313" key="9">
    <source>
        <dbReference type="Proteomes" id="UP000323506"/>
    </source>
</evidence>
<name>A0A5D2H7V4_GOSDA</name>
<dbReference type="AlphaFoldDB" id="A0A5D2H7V4"/>
<keyword evidence="4" id="KW-0812">Transmembrane</keyword>
<sequence length="162" mass="18572">MSAFLLLFFSYFCSEHTISLHGFCFVKVFLKLLRLIQIDMADVDRGESPSRLEVKFSAAVACWILGFGSLICWNSMLTRGDYYYHLFPITLKTIMLLMVSVNQILGKGSFFISEDVSWNHVREGSKILNNIRMLSWDDGLSAPRSELDTFSLANQPVCFKKY</sequence>
<keyword evidence="7" id="KW-0732">Signal</keyword>
<keyword evidence="6" id="KW-0472">Membrane</keyword>
<evidence type="ECO:0000313" key="8">
    <source>
        <dbReference type="EMBL" id="TYH26475.1"/>
    </source>
</evidence>
<evidence type="ECO:0000256" key="4">
    <source>
        <dbReference type="ARBA" id="ARBA00022692"/>
    </source>
</evidence>
<evidence type="ECO:0000256" key="7">
    <source>
        <dbReference type="SAM" id="SignalP"/>
    </source>
</evidence>
<evidence type="ECO:0000256" key="5">
    <source>
        <dbReference type="ARBA" id="ARBA00022989"/>
    </source>
</evidence>
<dbReference type="InterPro" id="IPR002259">
    <property type="entry name" value="Eqnu_transpt"/>
</dbReference>
<keyword evidence="9" id="KW-1185">Reference proteome</keyword>
<feature type="chain" id="PRO_5022856272" evidence="7">
    <location>
        <begin position="20"/>
        <end position="162"/>
    </location>
</feature>
<feature type="signal peptide" evidence="7">
    <location>
        <begin position="1"/>
        <end position="19"/>
    </location>
</feature>
<keyword evidence="3" id="KW-0813">Transport</keyword>
<accession>A0A5D2H7V4</accession>
<evidence type="ECO:0000256" key="3">
    <source>
        <dbReference type="ARBA" id="ARBA00022448"/>
    </source>
</evidence>
<keyword evidence="5" id="KW-1133">Transmembrane helix</keyword>
<reference evidence="8 9" key="1">
    <citation type="submission" date="2019-06" db="EMBL/GenBank/DDBJ databases">
        <title>WGS assembly of Gossypium darwinii.</title>
        <authorList>
            <person name="Chen Z.J."/>
            <person name="Sreedasyam A."/>
            <person name="Ando A."/>
            <person name="Song Q."/>
            <person name="De L."/>
            <person name="Hulse-Kemp A."/>
            <person name="Ding M."/>
            <person name="Ye W."/>
            <person name="Kirkbride R."/>
            <person name="Jenkins J."/>
            <person name="Plott C."/>
            <person name="Lovell J."/>
            <person name="Lin Y.-M."/>
            <person name="Vaughn R."/>
            <person name="Liu B."/>
            <person name="Li W."/>
            <person name="Simpson S."/>
            <person name="Scheffler B."/>
            <person name="Saski C."/>
            <person name="Grover C."/>
            <person name="Hu G."/>
            <person name="Conover J."/>
            <person name="Carlson J."/>
            <person name="Shu S."/>
            <person name="Boston L."/>
            <person name="Williams M."/>
            <person name="Peterson D."/>
            <person name="Mcgee K."/>
            <person name="Jones D."/>
            <person name="Wendel J."/>
            <person name="Stelly D."/>
            <person name="Grimwood J."/>
            <person name="Schmutz J."/>
        </authorList>
    </citation>
    <scope>NUCLEOTIDE SEQUENCE [LARGE SCALE GENOMIC DNA]</scope>
    <source>
        <strain evidence="8">1808015.09</strain>
    </source>
</reference>
<dbReference type="PANTHER" id="PTHR10332">
    <property type="entry name" value="EQUILIBRATIVE NUCLEOSIDE TRANSPORTER"/>
    <property type="match status" value="1"/>
</dbReference>
<gene>
    <name evidence="8" type="ORF">ES288_A03G255500v1</name>
</gene>